<accession>A0A0L0S7F5</accession>
<evidence type="ECO:0000256" key="9">
    <source>
        <dbReference type="ARBA" id="ARBA00023098"/>
    </source>
</evidence>
<dbReference type="Proteomes" id="UP000054350">
    <property type="component" value="Unassembled WGS sequence"/>
</dbReference>
<dbReference type="InterPro" id="IPR027533">
    <property type="entry name" value="3_ketoreductase_fungal"/>
</dbReference>
<feature type="binding site" evidence="12">
    <location>
        <position position="210"/>
    </location>
    <ligand>
        <name>substrate</name>
    </ligand>
</feature>
<reference evidence="16" key="2">
    <citation type="submission" date="2009-11" db="EMBL/GenBank/DDBJ databases">
        <title>The Genome Sequence of Allomyces macrogynus strain ATCC 38327.</title>
        <authorList>
            <consortium name="The Broad Institute Genome Sequencing Platform"/>
            <person name="Russ C."/>
            <person name="Cuomo C."/>
            <person name="Shea T."/>
            <person name="Young S.K."/>
            <person name="Zeng Q."/>
            <person name="Koehrsen M."/>
            <person name="Haas B."/>
            <person name="Borodovsky M."/>
            <person name="Guigo R."/>
            <person name="Alvarado L."/>
            <person name="Berlin A."/>
            <person name="Borenstein D."/>
            <person name="Chen Z."/>
            <person name="Engels R."/>
            <person name="Freedman E."/>
            <person name="Gellesch M."/>
            <person name="Goldberg J."/>
            <person name="Griggs A."/>
            <person name="Gujja S."/>
            <person name="Heiman D."/>
            <person name="Hepburn T."/>
            <person name="Howarth C."/>
            <person name="Jen D."/>
            <person name="Larson L."/>
            <person name="Lewis B."/>
            <person name="Mehta T."/>
            <person name="Park D."/>
            <person name="Pearson M."/>
            <person name="Roberts A."/>
            <person name="Saif S."/>
            <person name="Shenoy N."/>
            <person name="Sisk P."/>
            <person name="Stolte C."/>
            <person name="Sykes S."/>
            <person name="Walk T."/>
            <person name="White J."/>
            <person name="Yandava C."/>
            <person name="Burger G."/>
            <person name="Gray M.W."/>
            <person name="Holland P.W.H."/>
            <person name="King N."/>
            <person name="Lang F.B.F."/>
            <person name="Roger A.J."/>
            <person name="Ruiz-Trillo I."/>
            <person name="Lander E."/>
            <person name="Nusbaum C."/>
        </authorList>
    </citation>
    <scope>NUCLEOTIDE SEQUENCE [LARGE SCALE GENOMIC DNA]</scope>
    <source>
        <strain evidence="16">ATCC 38327</strain>
    </source>
</reference>
<comment type="pathway">
    <text evidence="1">Lipid metabolism; fatty acid biosynthesis.</text>
</comment>
<keyword evidence="3 12" id="KW-0812">Transmembrane</keyword>
<evidence type="ECO:0000256" key="5">
    <source>
        <dbReference type="ARBA" id="ARBA00022832"/>
    </source>
</evidence>
<keyword evidence="11 12" id="KW-0275">Fatty acid biosynthesis</keyword>
<evidence type="ECO:0000256" key="7">
    <source>
        <dbReference type="ARBA" id="ARBA00022989"/>
    </source>
</evidence>
<dbReference type="EC" id="1.1.1.330" evidence="12"/>
<dbReference type="PROSITE" id="PS00061">
    <property type="entry name" value="ADH_SHORT"/>
    <property type="match status" value="1"/>
</dbReference>
<dbReference type="GO" id="GO:0005789">
    <property type="term" value="C:endoplasmic reticulum membrane"/>
    <property type="evidence" value="ECO:0007669"/>
    <property type="project" value="UniProtKB-SubCell"/>
</dbReference>
<dbReference type="OMA" id="LVAPGMM"/>
<dbReference type="STRING" id="578462.A0A0L0S7F5"/>
<dbReference type="OrthoDB" id="5545019at2759"/>
<evidence type="ECO:0000256" key="14">
    <source>
        <dbReference type="SAM" id="Phobius"/>
    </source>
</evidence>
<protein>
    <recommendedName>
        <fullName evidence="12">Very-long-chain 3-oxoacyl-CoA reductase</fullName>
        <ecNumber evidence="12">1.1.1.330</ecNumber>
    </recommendedName>
    <alternativeName>
        <fullName evidence="12">3-ketoacyl-CoA reductase</fullName>
        <shortName evidence="12">3-ketoreductase</shortName>
        <shortName evidence="12">KAR</shortName>
    </alternativeName>
    <alternativeName>
        <fullName evidence="12">Microsomal beta-keto-reductase</fullName>
    </alternativeName>
</protein>
<keyword evidence="5 12" id="KW-0276">Fatty acid metabolism</keyword>
<dbReference type="InterPro" id="IPR020904">
    <property type="entry name" value="Sc_DH/Rdtase_CS"/>
</dbReference>
<dbReference type="GO" id="GO:0141040">
    <property type="term" value="F:very-long-chain 3-oxoacyl-CoA reductase activity"/>
    <property type="evidence" value="ECO:0007669"/>
    <property type="project" value="UniProtKB-EC"/>
</dbReference>
<comment type="similarity">
    <text evidence="12 13">Belongs to the short-chain dehydrogenases/reductases (SDR) family.</text>
</comment>
<comment type="catalytic activity">
    <reaction evidence="12">
        <text>a very-long-chain (3R)-3-hydroxyacyl-CoA + NADP(+) = a very-long-chain 3-oxoacyl-CoA + NADPH + H(+)</text>
        <dbReference type="Rhea" id="RHEA:48680"/>
        <dbReference type="ChEBI" id="CHEBI:15378"/>
        <dbReference type="ChEBI" id="CHEBI:57783"/>
        <dbReference type="ChEBI" id="CHEBI:58349"/>
        <dbReference type="ChEBI" id="CHEBI:85440"/>
        <dbReference type="ChEBI" id="CHEBI:90725"/>
        <dbReference type="EC" id="1.1.1.330"/>
    </reaction>
</comment>
<evidence type="ECO:0000256" key="12">
    <source>
        <dbReference type="HAMAP-Rule" id="MF_03107"/>
    </source>
</evidence>
<evidence type="ECO:0000256" key="10">
    <source>
        <dbReference type="ARBA" id="ARBA00023136"/>
    </source>
</evidence>
<sequence length="346" mass="37305">MDYLNTLTKMASCECMDAYVAALRSAPLSLLVLGGLGTVVVLKYAMDLAKLVFNLTLRGGVNIKKFGAGTGAWAVITGASDGIGKEFALQLAQAKYNVVLSARTESKLNTLASEISSKYNVETKVVPFDYSHATSADYEKLGAELAPLKVTILVNNVGTNHEFPVSFVEENPAVIESIVNVNIKSVMAVTRLVAPKMVAQQQGLILNVGSFAGLMPQPLLSVYSASKAYLLTWSQAVGRELAPHKVHVQCLSTYFVVSAMSKIRKSSWTIPTAHEYVRAALRRLGNPGGASTPYTSSPYSAHAIMNWVIDRVGSPSFWVNKAYATQASIRKRALAKKAREAGKKDN</sequence>
<dbReference type="InterPro" id="IPR036291">
    <property type="entry name" value="NAD(P)-bd_dom_sf"/>
</dbReference>
<keyword evidence="9 12" id="KW-0443">Lipid metabolism</keyword>
<organism evidence="15 16">
    <name type="scientific">Allomyces macrogynus (strain ATCC 38327)</name>
    <name type="common">Allomyces javanicus var. macrogynus</name>
    <dbReference type="NCBI Taxonomy" id="578462"/>
    <lineage>
        <taxon>Eukaryota</taxon>
        <taxon>Fungi</taxon>
        <taxon>Fungi incertae sedis</taxon>
        <taxon>Blastocladiomycota</taxon>
        <taxon>Blastocladiomycetes</taxon>
        <taxon>Blastocladiales</taxon>
        <taxon>Blastocladiaceae</taxon>
        <taxon>Allomyces</taxon>
    </lineage>
</organism>
<keyword evidence="6 12" id="KW-0521">NADP</keyword>
<dbReference type="AlphaFoldDB" id="A0A0L0S7F5"/>
<dbReference type="VEuPathDB" id="FungiDB:AMAG_04076"/>
<name>A0A0L0S7F5_ALLM3</name>
<evidence type="ECO:0000256" key="2">
    <source>
        <dbReference type="ARBA" id="ARBA00022516"/>
    </source>
</evidence>
<evidence type="ECO:0000256" key="13">
    <source>
        <dbReference type="RuleBase" id="RU000363"/>
    </source>
</evidence>
<dbReference type="PRINTS" id="PR00081">
    <property type="entry name" value="GDHRDH"/>
</dbReference>
<keyword evidence="10 12" id="KW-0472">Membrane</keyword>
<dbReference type="FunFam" id="3.40.50.720:FF:000137">
    <property type="entry name" value="Hydroxysteroid (17-beta) dehydrogenase 3"/>
    <property type="match status" value="1"/>
</dbReference>
<dbReference type="Gene3D" id="3.40.50.720">
    <property type="entry name" value="NAD(P)-binding Rossmann-like Domain"/>
    <property type="match status" value="1"/>
</dbReference>
<dbReference type="PIRSF" id="PIRSF000126">
    <property type="entry name" value="11-beta-HSD1"/>
    <property type="match status" value="1"/>
</dbReference>
<evidence type="ECO:0000256" key="6">
    <source>
        <dbReference type="ARBA" id="ARBA00022857"/>
    </source>
</evidence>
<dbReference type="PRINTS" id="PR00080">
    <property type="entry name" value="SDRFAMILY"/>
</dbReference>
<keyword evidence="2 12" id="KW-0444">Lipid biosynthesis</keyword>
<keyword evidence="8 12" id="KW-0560">Oxidoreductase</keyword>
<dbReference type="PANTHER" id="PTHR43086">
    <property type="entry name" value="VERY-LONG-CHAIN 3-OXOOACYL-COA REDUCTASE"/>
    <property type="match status" value="1"/>
</dbReference>
<comment type="function">
    <text evidence="12">Component of the microsomal membrane bound fatty acid elongation system, which produces the 26-carbon very long-chain fatty acids (VLCFA) from palmitate. Catalyzes the reduction of the 3-ketoacyl-CoA intermediate that is formed in each cycle of fatty acid elongation. VLCFAs serve as precursors for ceramide and sphingolipids.</text>
</comment>
<proteinExistence type="inferred from homology"/>
<gene>
    <name evidence="15" type="ORF">AMAG_04076</name>
</gene>
<evidence type="ECO:0000256" key="11">
    <source>
        <dbReference type="ARBA" id="ARBA00023160"/>
    </source>
</evidence>
<evidence type="ECO:0000256" key="4">
    <source>
        <dbReference type="ARBA" id="ARBA00022824"/>
    </source>
</evidence>
<dbReference type="eggNOG" id="KOG1014">
    <property type="taxonomic scope" value="Eukaryota"/>
</dbReference>
<dbReference type="Pfam" id="PF00106">
    <property type="entry name" value="adh_short"/>
    <property type="match status" value="1"/>
</dbReference>
<keyword evidence="4 12" id="KW-0256">Endoplasmic reticulum</keyword>
<feature type="transmembrane region" description="Helical" evidence="14">
    <location>
        <begin position="26"/>
        <end position="45"/>
    </location>
</feature>
<comment type="subcellular location">
    <subcellularLocation>
        <location evidence="12">Endoplasmic reticulum membrane</location>
        <topology evidence="12">Single-pass membrane protein</topology>
    </subcellularLocation>
</comment>
<reference evidence="15 16" key="1">
    <citation type="submission" date="2009-11" db="EMBL/GenBank/DDBJ databases">
        <title>Annotation of Allomyces macrogynus ATCC 38327.</title>
        <authorList>
            <consortium name="The Broad Institute Genome Sequencing Platform"/>
            <person name="Russ C."/>
            <person name="Cuomo C."/>
            <person name="Burger G."/>
            <person name="Gray M.W."/>
            <person name="Holland P.W.H."/>
            <person name="King N."/>
            <person name="Lang F.B.F."/>
            <person name="Roger A.J."/>
            <person name="Ruiz-Trillo I."/>
            <person name="Young S.K."/>
            <person name="Zeng Q."/>
            <person name="Gargeya S."/>
            <person name="Fitzgerald M."/>
            <person name="Haas B."/>
            <person name="Abouelleil A."/>
            <person name="Alvarado L."/>
            <person name="Arachchi H.M."/>
            <person name="Berlin A."/>
            <person name="Chapman S.B."/>
            <person name="Gearin G."/>
            <person name="Goldberg J."/>
            <person name="Griggs A."/>
            <person name="Gujja S."/>
            <person name="Hansen M."/>
            <person name="Heiman D."/>
            <person name="Howarth C."/>
            <person name="Larimer J."/>
            <person name="Lui A."/>
            <person name="MacDonald P.J.P."/>
            <person name="McCowen C."/>
            <person name="Montmayeur A."/>
            <person name="Murphy C."/>
            <person name="Neiman D."/>
            <person name="Pearson M."/>
            <person name="Priest M."/>
            <person name="Roberts A."/>
            <person name="Saif S."/>
            <person name="Shea T."/>
            <person name="Sisk P."/>
            <person name="Stolte C."/>
            <person name="Sykes S."/>
            <person name="Wortman J."/>
            <person name="Nusbaum C."/>
            <person name="Birren B."/>
        </authorList>
    </citation>
    <scope>NUCLEOTIDE SEQUENCE [LARGE SCALE GENOMIC DNA]</scope>
    <source>
        <strain evidence="15 16">ATCC 38327</strain>
    </source>
</reference>
<dbReference type="HAMAP" id="MF_03107">
    <property type="entry name" value="3_ketoreductase"/>
    <property type="match status" value="1"/>
</dbReference>
<evidence type="ECO:0000256" key="8">
    <source>
        <dbReference type="ARBA" id="ARBA00023002"/>
    </source>
</evidence>
<dbReference type="EMBL" id="GG745333">
    <property type="protein sequence ID" value="KNE58508.1"/>
    <property type="molecule type" value="Genomic_DNA"/>
</dbReference>
<dbReference type="PANTHER" id="PTHR43086:SF2">
    <property type="entry name" value="HYDROXYSTEROID DEHYDROGENASE-LIKE PROTEIN 1"/>
    <property type="match status" value="1"/>
</dbReference>
<keyword evidence="16" id="KW-1185">Reference proteome</keyword>
<dbReference type="CDD" id="cd05356">
    <property type="entry name" value="17beta-HSD1_like_SDR_c"/>
    <property type="match status" value="1"/>
</dbReference>
<dbReference type="GO" id="GO:0045703">
    <property type="term" value="F:ketoreductase activity"/>
    <property type="evidence" value="ECO:0007669"/>
    <property type="project" value="UniProtKB-UniRule"/>
</dbReference>
<evidence type="ECO:0000256" key="3">
    <source>
        <dbReference type="ARBA" id="ARBA00022692"/>
    </source>
</evidence>
<keyword evidence="7 12" id="KW-1133">Transmembrane helix</keyword>
<dbReference type="InterPro" id="IPR002347">
    <property type="entry name" value="SDR_fam"/>
</dbReference>
<evidence type="ECO:0000313" key="16">
    <source>
        <dbReference type="Proteomes" id="UP000054350"/>
    </source>
</evidence>
<dbReference type="UniPathway" id="UPA00094"/>
<dbReference type="GO" id="GO:0030497">
    <property type="term" value="P:fatty acid elongation"/>
    <property type="evidence" value="ECO:0007669"/>
    <property type="project" value="UniProtKB-UniRule"/>
</dbReference>
<evidence type="ECO:0000256" key="1">
    <source>
        <dbReference type="ARBA" id="ARBA00005194"/>
    </source>
</evidence>
<evidence type="ECO:0000313" key="15">
    <source>
        <dbReference type="EMBL" id="KNE58508.1"/>
    </source>
</evidence>
<dbReference type="SUPFAM" id="SSF51735">
    <property type="entry name" value="NAD(P)-binding Rossmann-fold domains"/>
    <property type="match status" value="1"/>
</dbReference>
<feature type="active site" description="Proton acceptor" evidence="12">
    <location>
        <position position="223"/>
    </location>
</feature>